<sequence length="88" mass="9767">MGALRVSDHPFGSTDLMPVAQLKESLDIAEGVAQVKTIRQRANVTKAKPETSRMGLHTRILTLFPLTKRAVARKERRRPSNREGSGTE</sequence>
<dbReference type="RefSeq" id="WP_002725530.1">
    <property type="nucleotide sequence ID" value="NZ_CAHP01000001.1"/>
</dbReference>
<dbReference type="Proteomes" id="UP000004169">
    <property type="component" value="Unassembled WGS sequence"/>
</dbReference>
<keyword evidence="2" id="KW-1185">Reference proteome</keyword>
<dbReference type="EMBL" id="CAHP01000001">
    <property type="protein sequence ID" value="CCG39802.1"/>
    <property type="molecule type" value="Genomic_DNA"/>
</dbReference>
<proteinExistence type="predicted"/>
<dbReference type="AlphaFoldDB" id="H8FN64"/>
<gene>
    <name evidence="1" type="ORF">PHAMO_10227</name>
</gene>
<evidence type="ECO:0000313" key="2">
    <source>
        <dbReference type="Proteomes" id="UP000004169"/>
    </source>
</evidence>
<accession>H8FN64</accession>
<reference evidence="1 2" key="1">
    <citation type="journal article" date="2012" name="J. Bacteriol.">
        <title>Draft Genome Sequence of the Purple Photosynthetic Bacterium Phaeospirillum molischianum DSM120, a Particularly Versatile Bacterium.</title>
        <authorList>
            <person name="Duquesne K."/>
            <person name="Prima V."/>
            <person name="Ji B."/>
            <person name="Rouy Z."/>
            <person name="Medigue C."/>
            <person name="Talla E."/>
            <person name="Sturgis J.N."/>
        </authorList>
    </citation>
    <scope>NUCLEOTIDE SEQUENCE [LARGE SCALE GENOMIC DNA]</scope>
    <source>
        <strain evidence="2">DSM120</strain>
    </source>
</reference>
<evidence type="ECO:0000313" key="1">
    <source>
        <dbReference type="EMBL" id="CCG39802.1"/>
    </source>
</evidence>
<organism evidence="1 2">
    <name type="scientific">Magnetospirillum molischianum DSM 120</name>
    <dbReference type="NCBI Taxonomy" id="1150626"/>
    <lineage>
        <taxon>Bacteria</taxon>
        <taxon>Pseudomonadati</taxon>
        <taxon>Pseudomonadota</taxon>
        <taxon>Alphaproteobacteria</taxon>
        <taxon>Rhodospirillales</taxon>
        <taxon>Rhodospirillaceae</taxon>
        <taxon>Magnetospirillum</taxon>
    </lineage>
</organism>
<name>H8FN64_MAGML</name>
<comment type="caution">
    <text evidence="1">The sequence shown here is derived from an EMBL/GenBank/DDBJ whole genome shotgun (WGS) entry which is preliminary data.</text>
</comment>
<protein>
    <submittedName>
        <fullName evidence="1">Uncharacterized protein</fullName>
    </submittedName>
</protein>